<keyword evidence="3" id="KW-1185">Reference proteome</keyword>
<sequence>MLQGLVAIGCGVARNTSFTSKGKGTKDNPAKSSGDTREFVWALIILHEFFSATLVPGISSAEFPSLHIFPVLLDSADSQ</sequence>
<organism evidence="2 3">
    <name type="scientific">Willisornis vidua</name>
    <name type="common">Xingu scale-backed antbird</name>
    <dbReference type="NCBI Taxonomy" id="1566151"/>
    <lineage>
        <taxon>Eukaryota</taxon>
        <taxon>Metazoa</taxon>
        <taxon>Chordata</taxon>
        <taxon>Craniata</taxon>
        <taxon>Vertebrata</taxon>
        <taxon>Euteleostomi</taxon>
        <taxon>Archelosauria</taxon>
        <taxon>Archosauria</taxon>
        <taxon>Dinosauria</taxon>
        <taxon>Saurischia</taxon>
        <taxon>Theropoda</taxon>
        <taxon>Coelurosauria</taxon>
        <taxon>Aves</taxon>
        <taxon>Neognathae</taxon>
        <taxon>Neoaves</taxon>
        <taxon>Telluraves</taxon>
        <taxon>Australaves</taxon>
        <taxon>Passeriformes</taxon>
        <taxon>Thamnophilidae</taxon>
        <taxon>Willisornis</taxon>
    </lineage>
</organism>
<evidence type="ECO:0000313" key="3">
    <source>
        <dbReference type="Proteomes" id="UP001145742"/>
    </source>
</evidence>
<name>A0ABQ9D234_9PASS</name>
<evidence type="ECO:0000256" key="1">
    <source>
        <dbReference type="SAM" id="MobiDB-lite"/>
    </source>
</evidence>
<proteinExistence type="predicted"/>
<comment type="caution">
    <text evidence="2">The sequence shown here is derived from an EMBL/GenBank/DDBJ whole genome shotgun (WGS) entry which is preliminary data.</text>
</comment>
<accession>A0ABQ9D234</accession>
<evidence type="ECO:0000313" key="2">
    <source>
        <dbReference type="EMBL" id="KAJ7413692.1"/>
    </source>
</evidence>
<gene>
    <name evidence="2" type="ORF">WISP_88869</name>
</gene>
<feature type="compositionally biased region" description="Basic and acidic residues" evidence="1">
    <location>
        <begin position="24"/>
        <end position="34"/>
    </location>
</feature>
<protein>
    <submittedName>
        <fullName evidence="2">Uncharacterized protein</fullName>
    </submittedName>
</protein>
<reference evidence="2" key="1">
    <citation type="submission" date="2019-10" db="EMBL/GenBank/DDBJ databases">
        <authorList>
            <person name="Soares A.E.R."/>
            <person name="Aleixo A."/>
            <person name="Schneider P."/>
            <person name="Miyaki C.Y."/>
            <person name="Schneider M.P."/>
            <person name="Mello C."/>
            <person name="Vasconcelos A.T.R."/>
        </authorList>
    </citation>
    <scope>NUCLEOTIDE SEQUENCE</scope>
    <source>
        <tissue evidence="2">Muscle</tissue>
    </source>
</reference>
<dbReference type="EMBL" id="WHWB01034128">
    <property type="protein sequence ID" value="KAJ7413692.1"/>
    <property type="molecule type" value="Genomic_DNA"/>
</dbReference>
<dbReference type="Proteomes" id="UP001145742">
    <property type="component" value="Unassembled WGS sequence"/>
</dbReference>
<feature type="region of interest" description="Disordered" evidence="1">
    <location>
        <begin position="15"/>
        <end position="34"/>
    </location>
</feature>